<comment type="caution">
    <text evidence="2">The sequence shown here is derived from an EMBL/GenBank/DDBJ whole genome shotgun (WGS) entry which is preliminary data.</text>
</comment>
<sequence>MKSISLKTKIVTGLITGGMLLSSVSLAFATTTKPVSNNGKAPFKNEFKQQKGGIEATLKLGVSSNIITQAESDKILAYESSKTKTKDNKEVNKGEKPNFYKELVSNGILTQAKADALKSSEQIQREAKMKLDLETNLAKLVTDKTITQDQSDKIKATMIKEQAAIKVDFEKTKAMTPKERMAYMGANKNNHVNPLKALVDSGTITRAQAEKIGFGGPGKSNEKATFGKEFRQPKVQLEATLKVAVSSNIITQSESDKILAYESSKIKTKDNKKVNKGEKPDFYKELVTSNILTQAKADALKSSEQIQRDAKSKLDLETNLAKLVTNNTITQDQSDKIKAAMIKEQAAKKADFEKTKAMTPEECKAYMDANKGNHINPLKALVDSGIITQAQADKVGFGGHMSGLKGR</sequence>
<feature type="signal peptide" evidence="1">
    <location>
        <begin position="1"/>
        <end position="29"/>
    </location>
</feature>
<evidence type="ECO:0000313" key="3">
    <source>
        <dbReference type="Proteomes" id="UP000287872"/>
    </source>
</evidence>
<evidence type="ECO:0000256" key="1">
    <source>
        <dbReference type="SAM" id="SignalP"/>
    </source>
</evidence>
<keyword evidence="1" id="KW-0732">Signal</keyword>
<gene>
    <name evidence="2" type="ORF">Ctaglu_00680</name>
</gene>
<organism evidence="2 3">
    <name type="scientific">Clostridium tagluense</name>
    <dbReference type="NCBI Taxonomy" id="360422"/>
    <lineage>
        <taxon>Bacteria</taxon>
        <taxon>Bacillati</taxon>
        <taxon>Bacillota</taxon>
        <taxon>Clostridia</taxon>
        <taxon>Eubacteriales</taxon>
        <taxon>Clostridiaceae</taxon>
        <taxon>Clostridium</taxon>
    </lineage>
</organism>
<feature type="chain" id="PRO_5019076547" evidence="1">
    <location>
        <begin position="30"/>
        <end position="407"/>
    </location>
</feature>
<dbReference type="OrthoDB" id="1936221at2"/>
<dbReference type="RefSeq" id="WP_124996925.1">
    <property type="nucleotide sequence ID" value="NZ_BHYK01000001.1"/>
</dbReference>
<name>A0A401UFX7_9CLOT</name>
<dbReference type="Proteomes" id="UP000287872">
    <property type="component" value="Unassembled WGS sequence"/>
</dbReference>
<keyword evidence="3" id="KW-1185">Reference proteome</keyword>
<accession>A0A401UFX7</accession>
<reference evidence="2 3" key="1">
    <citation type="submission" date="2018-11" db="EMBL/GenBank/DDBJ databases">
        <title>Genome sequencing and assembly of Clostridium tagluense strain A121.</title>
        <authorList>
            <person name="Murakami T."/>
            <person name="Segawa T."/>
            <person name="Shcherbakova V.A."/>
            <person name="Mori H."/>
            <person name="Yoshimura Y."/>
        </authorList>
    </citation>
    <scope>NUCLEOTIDE SEQUENCE [LARGE SCALE GENOMIC DNA]</scope>
    <source>
        <strain evidence="2 3">A121</strain>
    </source>
</reference>
<proteinExistence type="predicted"/>
<protein>
    <submittedName>
        <fullName evidence="2">Uncharacterized protein</fullName>
    </submittedName>
</protein>
<dbReference type="AlphaFoldDB" id="A0A401UFX7"/>
<evidence type="ECO:0000313" key="2">
    <source>
        <dbReference type="EMBL" id="GCD08445.1"/>
    </source>
</evidence>
<dbReference type="EMBL" id="BHYK01000001">
    <property type="protein sequence ID" value="GCD08445.1"/>
    <property type="molecule type" value="Genomic_DNA"/>
</dbReference>